<dbReference type="PANTHER" id="PTHR30347">
    <property type="entry name" value="POTASSIUM CHANNEL RELATED"/>
    <property type="match status" value="1"/>
</dbReference>
<dbReference type="AlphaFoldDB" id="A0A7T0LJP7"/>
<dbReference type="InterPro" id="IPR038717">
    <property type="entry name" value="Tc1-like_DDE_dom"/>
</dbReference>
<dbReference type="Pfam" id="PF13551">
    <property type="entry name" value="HTH_29"/>
    <property type="match status" value="1"/>
</dbReference>
<gene>
    <name evidence="3" type="ORF">ID810_00535</name>
    <name evidence="2" type="ORF">ID810_07620</name>
</gene>
<dbReference type="KEGG" id="arep:ID810_00535"/>
<dbReference type="SUPFAM" id="SSF53098">
    <property type="entry name" value="Ribonuclease H-like"/>
    <property type="match status" value="1"/>
</dbReference>
<dbReference type="KEGG" id="arep:ID810_07620"/>
<accession>A0A7T0LJP7</accession>
<dbReference type="EMBL" id="CP063989">
    <property type="protein sequence ID" value="QPL04661.1"/>
    <property type="molecule type" value="Genomic_DNA"/>
</dbReference>
<dbReference type="InterPro" id="IPR012337">
    <property type="entry name" value="RNaseH-like_sf"/>
</dbReference>
<sequence length="370" mass="41797">MANRPAPGLLLREGDRGELEALVRSRSARAGLVRRARIVLLAADGLSNTEIARRVGASRTTVIAWRGRYQRLGMEGLEDADRPGRPRKVDRTAIVTATLTPPPRSLGVTHWSTRLLAARLGVSAATVARAWRAYGIKPWREQSFRFSTDPELVGKVTDICGLYLGTNPDVPDNAIVLCVDEKSQIQALDRTMPVLPMQPGLIERRSSDYVRHGTTTLFAALEIATGKVTAATRPRHRHEEFLAFLRQVDRAYKDAIDPDTGERVQLHLVMDNYATHKHKDVRAWLEHHPHIHVHHTPTHASWMNLVEVWFSLIERQAIRRGVFKSVQDLNNKLRAYITGWNKRAHPFTWTKTAEQILTKANRPEINNPGH</sequence>
<evidence type="ECO:0000313" key="2">
    <source>
        <dbReference type="EMBL" id="QPL04661.1"/>
    </source>
</evidence>
<keyword evidence="4" id="KW-1185">Reference proteome</keyword>
<dbReference type="SUPFAM" id="SSF46689">
    <property type="entry name" value="Homeodomain-like"/>
    <property type="match status" value="1"/>
</dbReference>
<protein>
    <submittedName>
        <fullName evidence="2">IS630 family transposase</fullName>
    </submittedName>
</protein>
<name>A0A7T0LJP7_9ACTO</name>
<dbReference type="InterPro" id="IPR047655">
    <property type="entry name" value="Transpos_IS630-like"/>
</dbReference>
<dbReference type="GO" id="GO:0003676">
    <property type="term" value="F:nucleic acid binding"/>
    <property type="evidence" value="ECO:0007669"/>
    <property type="project" value="InterPro"/>
</dbReference>
<dbReference type="InterPro" id="IPR036397">
    <property type="entry name" value="RNaseH_sf"/>
</dbReference>
<evidence type="ECO:0000259" key="1">
    <source>
        <dbReference type="Pfam" id="PF13358"/>
    </source>
</evidence>
<evidence type="ECO:0000313" key="4">
    <source>
        <dbReference type="Proteomes" id="UP000594637"/>
    </source>
</evidence>
<organism evidence="2 4">
    <name type="scientific">Actinomyces respiraculi</name>
    <dbReference type="NCBI Taxonomy" id="2744574"/>
    <lineage>
        <taxon>Bacteria</taxon>
        <taxon>Bacillati</taxon>
        <taxon>Actinomycetota</taxon>
        <taxon>Actinomycetes</taxon>
        <taxon>Actinomycetales</taxon>
        <taxon>Actinomycetaceae</taxon>
        <taxon>Actinomyces</taxon>
    </lineage>
</organism>
<dbReference type="InterPro" id="IPR052702">
    <property type="entry name" value="MscS-like_channel"/>
</dbReference>
<feature type="domain" description="Tc1-like transposase DDE" evidence="1">
    <location>
        <begin position="176"/>
        <end position="329"/>
    </location>
</feature>
<dbReference type="Gene3D" id="1.10.10.60">
    <property type="entry name" value="Homeodomain-like"/>
    <property type="match status" value="1"/>
</dbReference>
<dbReference type="Gene3D" id="3.30.420.10">
    <property type="entry name" value="Ribonuclease H-like superfamily/Ribonuclease H"/>
    <property type="match status" value="1"/>
</dbReference>
<dbReference type="Pfam" id="PF13358">
    <property type="entry name" value="DDE_3"/>
    <property type="match status" value="1"/>
</dbReference>
<dbReference type="RefSeq" id="WP_195858777.1">
    <property type="nucleotide sequence ID" value="NZ_CP063989.1"/>
</dbReference>
<dbReference type="PANTHER" id="PTHR30347:SF1">
    <property type="entry name" value="MECHANOSENSITIVE CHANNEL MSCK"/>
    <property type="match status" value="1"/>
</dbReference>
<dbReference type="Proteomes" id="UP000594637">
    <property type="component" value="Chromosome"/>
</dbReference>
<dbReference type="NCBIfam" id="NF033545">
    <property type="entry name" value="transpos_IS630"/>
    <property type="match status" value="1"/>
</dbReference>
<proteinExistence type="predicted"/>
<evidence type="ECO:0000313" key="3">
    <source>
        <dbReference type="EMBL" id="QPL05523.1"/>
    </source>
</evidence>
<dbReference type="EMBL" id="CP063989">
    <property type="protein sequence ID" value="QPL05523.1"/>
    <property type="molecule type" value="Genomic_DNA"/>
</dbReference>
<dbReference type="InterPro" id="IPR009057">
    <property type="entry name" value="Homeodomain-like_sf"/>
</dbReference>
<reference evidence="2 4" key="1">
    <citation type="submission" date="2020-11" db="EMBL/GenBank/DDBJ databases">
        <title>Actinomyces sp. ZJ750.</title>
        <authorList>
            <person name="Zhou J."/>
        </authorList>
    </citation>
    <scope>NUCLEOTIDE SEQUENCE [LARGE SCALE GENOMIC DNA]</scope>
    <source>
        <strain evidence="2 4">ZJ750</strain>
    </source>
</reference>